<name>A0ABQ3KYI0_9ALTE</name>
<sequence>MRKVLILLGMVLVTGCNSSDEKNVAPVLGANFFVTETDVAISDKLKASDMNKDALKFTLTSQPENGAVNVAANGDFTYTPAPEFTGDDSFAITVSDGEFTVSGTVSIEIKVANVSFLSYSRQAFNQNATDKPLAVNGRVFMQDSNNTADYADLLTGN</sequence>
<dbReference type="RefSeq" id="WP_189429607.1">
    <property type="nucleotide sequence ID" value="NZ_BNAO01000001.1"/>
</dbReference>
<evidence type="ECO:0008006" key="3">
    <source>
        <dbReference type="Google" id="ProtNLM"/>
    </source>
</evidence>
<dbReference type="Gene3D" id="2.60.40.3440">
    <property type="match status" value="1"/>
</dbReference>
<gene>
    <name evidence="1" type="ORF">GCM10010919_04010</name>
</gene>
<protein>
    <recommendedName>
        <fullName evidence="3">Cadherin repeat domain-containing protein</fullName>
    </recommendedName>
</protein>
<comment type="caution">
    <text evidence="1">The sequence shown here is derived from an EMBL/GenBank/DDBJ whole genome shotgun (WGS) entry which is preliminary data.</text>
</comment>
<dbReference type="EMBL" id="BNAO01000001">
    <property type="protein sequence ID" value="GHG60504.1"/>
    <property type="molecule type" value="Genomic_DNA"/>
</dbReference>
<keyword evidence="2" id="KW-1185">Reference proteome</keyword>
<accession>A0ABQ3KYI0</accession>
<organism evidence="1 2">
    <name type="scientific">Alishewanella longhuensis</name>
    <dbReference type="NCBI Taxonomy" id="1091037"/>
    <lineage>
        <taxon>Bacteria</taxon>
        <taxon>Pseudomonadati</taxon>
        <taxon>Pseudomonadota</taxon>
        <taxon>Gammaproteobacteria</taxon>
        <taxon>Alteromonadales</taxon>
        <taxon>Alteromonadaceae</taxon>
        <taxon>Alishewanella</taxon>
    </lineage>
</organism>
<evidence type="ECO:0000313" key="1">
    <source>
        <dbReference type="EMBL" id="GHG60504.1"/>
    </source>
</evidence>
<proteinExistence type="predicted"/>
<dbReference type="Proteomes" id="UP000659697">
    <property type="component" value="Unassembled WGS sequence"/>
</dbReference>
<dbReference type="PROSITE" id="PS51257">
    <property type="entry name" value="PROKAR_LIPOPROTEIN"/>
    <property type="match status" value="1"/>
</dbReference>
<reference evidence="2" key="1">
    <citation type="journal article" date="2019" name="Int. J. Syst. Evol. Microbiol.">
        <title>The Global Catalogue of Microorganisms (GCM) 10K type strain sequencing project: providing services to taxonomists for standard genome sequencing and annotation.</title>
        <authorList>
            <consortium name="The Broad Institute Genomics Platform"/>
            <consortium name="The Broad Institute Genome Sequencing Center for Infectious Disease"/>
            <person name="Wu L."/>
            <person name="Ma J."/>
        </authorList>
    </citation>
    <scope>NUCLEOTIDE SEQUENCE [LARGE SCALE GENOMIC DNA]</scope>
    <source>
        <strain evidence="2">CGMCC 1.7003</strain>
    </source>
</reference>
<dbReference type="Pfam" id="PF17963">
    <property type="entry name" value="Big_9"/>
    <property type="match status" value="1"/>
</dbReference>
<evidence type="ECO:0000313" key="2">
    <source>
        <dbReference type="Proteomes" id="UP000659697"/>
    </source>
</evidence>